<feature type="transmembrane region" description="Helical" evidence="3">
    <location>
        <begin position="176"/>
        <end position="202"/>
    </location>
</feature>
<keyword evidence="3" id="KW-1133">Transmembrane helix</keyword>
<keyword evidence="1" id="KW-0175">Coiled coil</keyword>
<keyword evidence="5" id="KW-1185">Reference proteome</keyword>
<reference evidence="4 5" key="1">
    <citation type="journal article" date="2023" name="Arcadia Sci">
        <title>De novo assembly of a long-read Amblyomma americanum tick genome.</title>
        <authorList>
            <person name="Chou S."/>
            <person name="Poskanzer K.E."/>
            <person name="Rollins M."/>
            <person name="Thuy-Boun P.S."/>
        </authorList>
    </citation>
    <scope>NUCLEOTIDE SEQUENCE [LARGE SCALE GENOMIC DNA]</scope>
    <source>
        <strain evidence="4">F_SG_1</strain>
        <tissue evidence="4">Salivary glands</tissue>
    </source>
</reference>
<proteinExistence type="predicted"/>
<evidence type="ECO:0000313" key="4">
    <source>
        <dbReference type="EMBL" id="KAK8783393.1"/>
    </source>
</evidence>
<organism evidence="4 5">
    <name type="scientific">Amblyomma americanum</name>
    <name type="common">Lone star tick</name>
    <dbReference type="NCBI Taxonomy" id="6943"/>
    <lineage>
        <taxon>Eukaryota</taxon>
        <taxon>Metazoa</taxon>
        <taxon>Ecdysozoa</taxon>
        <taxon>Arthropoda</taxon>
        <taxon>Chelicerata</taxon>
        <taxon>Arachnida</taxon>
        <taxon>Acari</taxon>
        <taxon>Parasitiformes</taxon>
        <taxon>Ixodida</taxon>
        <taxon>Ixodoidea</taxon>
        <taxon>Ixodidae</taxon>
        <taxon>Amblyomminae</taxon>
        <taxon>Amblyomma</taxon>
    </lineage>
</organism>
<dbReference type="AlphaFoldDB" id="A0AAQ4F962"/>
<evidence type="ECO:0000256" key="1">
    <source>
        <dbReference type="SAM" id="Coils"/>
    </source>
</evidence>
<name>A0AAQ4F962_AMBAM</name>
<comment type="caution">
    <text evidence="4">The sequence shown here is derived from an EMBL/GenBank/DDBJ whole genome shotgun (WGS) entry which is preliminary data.</text>
</comment>
<keyword evidence="3" id="KW-0812">Transmembrane</keyword>
<evidence type="ECO:0000256" key="2">
    <source>
        <dbReference type="SAM" id="MobiDB-lite"/>
    </source>
</evidence>
<feature type="region of interest" description="Disordered" evidence="2">
    <location>
        <begin position="66"/>
        <end position="89"/>
    </location>
</feature>
<keyword evidence="3" id="KW-0472">Membrane</keyword>
<feature type="coiled-coil region" evidence="1">
    <location>
        <begin position="294"/>
        <end position="328"/>
    </location>
</feature>
<evidence type="ECO:0000313" key="5">
    <source>
        <dbReference type="Proteomes" id="UP001321473"/>
    </source>
</evidence>
<sequence length="693" mass="77082">MGERSEEVDSDFLSHSSLGISSAESSAHPHCADIHAINNEGKCFRHSEDIAPVLYSLHTNQEDLRSGDWRAFGPPHASSSRKSAASIEDGDENTSHFTIISNLKAIVSSAFLLQTPDRGEHRSSVEAHWNNDIYRQRWAECASEVRLSYKWIHKASVLVASFVIAELRRLLVSTMFVLLVSCVTGVVVQFAAAGLLCALQLWQHIEPFLHGLPSVRYNVLLASVRMTENHCKCCSDVLKAVEGFEERLELLGEQGDIKDLKDSVNTLQNRGQSVVSNLLQPIPWTSLGEVHKKIEEDESKIRRIQADVSEMKADRNGLRETVERVKRDLQQDMLHTNQSIAAVHAETKLLAQVLTPAMRRIMASLPIKLAKIERLGKAGQRVMELMSFSQRETKVPNTNEDHSFERNKASSSPTQNIQQSVSTEVSETSTGEENDGNELQGYPSPPGRVSNPFPIPYLNVSMFRDGQSLAADNESYVSGNFSNTFLNDGNLNQSAFDGIREIEFVGSEGNFTIMMSESGLGGCTGFATSNQSASITPSEPCDPLGDDLEKNSDEWNNNELPIENVMRVMAQQLLNLQQIFKDGEWDSRLSQLEDSSALLNANMSELHLLVSGRMALDTDAIREMQAIVANMSDIVNETLVKLEERVLTELEGRAAQNTTIQMQFGRACRVPSMRLKRSSLVLIHRLLKKTLFV</sequence>
<evidence type="ECO:0000256" key="3">
    <source>
        <dbReference type="SAM" id="Phobius"/>
    </source>
</evidence>
<dbReference type="EMBL" id="JARKHS020005606">
    <property type="protein sequence ID" value="KAK8783393.1"/>
    <property type="molecule type" value="Genomic_DNA"/>
</dbReference>
<feature type="compositionally biased region" description="Basic and acidic residues" evidence="2">
    <location>
        <begin position="391"/>
        <end position="408"/>
    </location>
</feature>
<gene>
    <name evidence="4" type="ORF">V5799_010244</name>
</gene>
<accession>A0AAQ4F962</accession>
<protein>
    <submittedName>
        <fullName evidence="4">Uncharacterized protein</fullName>
    </submittedName>
</protein>
<feature type="compositionally biased region" description="Polar residues" evidence="2">
    <location>
        <begin position="409"/>
        <end position="419"/>
    </location>
</feature>
<feature type="compositionally biased region" description="Low complexity" evidence="2">
    <location>
        <begin position="420"/>
        <end position="429"/>
    </location>
</feature>
<feature type="region of interest" description="Disordered" evidence="2">
    <location>
        <begin position="388"/>
        <end position="450"/>
    </location>
</feature>
<dbReference type="Proteomes" id="UP001321473">
    <property type="component" value="Unassembled WGS sequence"/>
</dbReference>